<dbReference type="EMBL" id="LUCH01004676">
    <property type="protein sequence ID" value="KAF5398748.1"/>
    <property type="molecule type" value="Genomic_DNA"/>
</dbReference>
<evidence type="ECO:0000313" key="2">
    <source>
        <dbReference type="Proteomes" id="UP000748531"/>
    </source>
</evidence>
<gene>
    <name evidence="1" type="ORF">PHET_07660</name>
</gene>
<protein>
    <submittedName>
        <fullName evidence="1">Uncharacterized protein</fullName>
    </submittedName>
</protein>
<evidence type="ECO:0000313" key="1">
    <source>
        <dbReference type="EMBL" id="KAF5398748.1"/>
    </source>
</evidence>
<name>A0A8J4SI37_9TREM</name>
<proteinExistence type="predicted"/>
<reference evidence="1" key="1">
    <citation type="submission" date="2019-05" db="EMBL/GenBank/DDBJ databases">
        <title>Annotation for the trematode Paragonimus heterotremus.</title>
        <authorList>
            <person name="Choi Y.-J."/>
        </authorList>
    </citation>
    <scope>NUCLEOTIDE SEQUENCE</scope>
    <source>
        <strain evidence="1">LC</strain>
    </source>
</reference>
<organism evidence="1 2">
    <name type="scientific">Paragonimus heterotremus</name>
    <dbReference type="NCBI Taxonomy" id="100268"/>
    <lineage>
        <taxon>Eukaryota</taxon>
        <taxon>Metazoa</taxon>
        <taxon>Spiralia</taxon>
        <taxon>Lophotrochozoa</taxon>
        <taxon>Platyhelminthes</taxon>
        <taxon>Trematoda</taxon>
        <taxon>Digenea</taxon>
        <taxon>Plagiorchiida</taxon>
        <taxon>Troglotremata</taxon>
        <taxon>Troglotrematidae</taxon>
        <taxon>Paragonimus</taxon>
    </lineage>
</organism>
<accession>A0A8J4SI37</accession>
<comment type="caution">
    <text evidence="1">The sequence shown here is derived from an EMBL/GenBank/DDBJ whole genome shotgun (WGS) entry which is preliminary data.</text>
</comment>
<keyword evidence="2" id="KW-1185">Reference proteome</keyword>
<dbReference type="AlphaFoldDB" id="A0A8J4SI37"/>
<sequence length="66" mass="7612">MNLQPVHEAHFIRNFPLYSEVLMVDWTVHEFSAYVGCPYVKIVLTEHRFNFTTSVGTAYGGQLSVY</sequence>
<dbReference type="Proteomes" id="UP000748531">
    <property type="component" value="Unassembled WGS sequence"/>
</dbReference>